<organism evidence="1">
    <name type="scientific">uncultured Caudovirales phage</name>
    <dbReference type="NCBI Taxonomy" id="2100421"/>
    <lineage>
        <taxon>Viruses</taxon>
        <taxon>Duplodnaviria</taxon>
        <taxon>Heunggongvirae</taxon>
        <taxon>Uroviricota</taxon>
        <taxon>Caudoviricetes</taxon>
        <taxon>Peduoviridae</taxon>
        <taxon>Maltschvirus</taxon>
        <taxon>Maltschvirus maltsch</taxon>
    </lineage>
</organism>
<evidence type="ECO:0000313" key="1">
    <source>
        <dbReference type="EMBL" id="CAB5222357.1"/>
    </source>
</evidence>
<feature type="non-terminal residue" evidence="1">
    <location>
        <position position="69"/>
    </location>
</feature>
<name>A0A6J7WX45_9CAUD</name>
<accession>A0A6J7WX45</accession>
<reference evidence="1" key="1">
    <citation type="submission" date="2020-05" db="EMBL/GenBank/DDBJ databases">
        <authorList>
            <person name="Chiriac C."/>
            <person name="Salcher M."/>
            <person name="Ghai R."/>
            <person name="Kavagutti S V."/>
        </authorList>
    </citation>
    <scope>NUCLEOTIDE SEQUENCE</scope>
</reference>
<protein>
    <submittedName>
        <fullName evidence="1">Uncharacterized protein</fullName>
    </submittedName>
</protein>
<dbReference type="EMBL" id="LR798310">
    <property type="protein sequence ID" value="CAB5222357.1"/>
    <property type="molecule type" value="Genomic_DNA"/>
</dbReference>
<sequence length="69" mass="7922">MSKLGSALGQKYEENRLAVLTRTFDLGGHTFKVKVPSVQEIEAIYNYYKNPNQEEVEKAYQVLVKDLKT</sequence>
<gene>
    <name evidence="1" type="ORF">UFOVP367_1</name>
</gene>
<proteinExistence type="predicted"/>